<feature type="transmembrane region" description="Helical" evidence="1">
    <location>
        <begin position="7"/>
        <end position="27"/>
    </location>
</feature>
<keyword evidence="4" id="KW-1185">Reference proteome</keyword>
<dbReference type="RefSeq" id="WP_041504849.1">
    <property type="nucleotide sequence ID" value="NZ_JPIU01000025.1"/>
</dbReference>
<dbReference type="EMBL" id="JPIU01000025">
    <property type="protein sequence ID" value="KIO46772.1"/>
    <property type="molecule type" value="Genomic_DNA"/>
</dbReference>
<dbReference type="PANTHER" id="PTHR33371:SF4">
    <property type="entry name" value="INTERMEMBRANE PHOSPHOLIPID TRANSPORT SYSTEM BINDING PROTEIN MLAD"/>
    <property type="match status" value="1"/>
</dbReference>
<dbReference type="Pfam" id="PF02470">
    <property type="entry name" value="MlaD"/>
    <property type="match status" value="1"/>
</dbReference>
<dbReference type="PANTHER" id="PTHR33371">
    <property type="entry name" value="INTERMEMBRANE PHOSPHOLIPID TRANSPORT SYSTEM BINDING PROTEIN MLAD-RELATED"/>
    <property type="match status" value="1"/>
</dbReference>
<keyword evidence="1" id="KW-0812">Transmembrane</keyword>
<dbReference type="Proteomes" id="UP000031980">
    <property type="component" value="Unassembled WGS sequence"/>
</dbReference>
<sequence>MKIKREVKLAITALLAVIILIWGINFLKGSSLFESRNVFYGLYDRVDGLKVSSGVVYRGYQVGQVLSISFTGERFDKVLVEFSVKKGLELARNTSAYIQSADLMGSKIINLIPGNAQQLAVNGDTLRTQLEQGLMEQVSNQMLPLKQKAEHLFSSLDSVLSIVQGLFNEDTKQNLANSFRSIDRTLHHLEGASGNLDTLIEGEAGRISQILEHINSITANLEQNNGEISRTLSNFAAISDSIRQANLKQTLLVLQNALSEVDSILIKMNEGRGTLGAFVNNDEFYYNLNQVSENLNRLLVEFRYNPKKFINLSLIDFSSGKKDNMEYGIVIYESEDRLSPDAEIYNQNPNLKEVRYKGKYLYIWNTYKKLKSAQRQLDNVMKRYNNAYIVKIDFI</sequence>
<feature type="domain" description="Mce/MlaD" evidence="2">
    <location>
        <begin position="41"/>
        <end position="114"/>
    </location>
</feature>
<protein>
    <submittedName>
        <fullName evidence="3">Mammalian cell entry protein</fullName>
    </submittedName>
</protein>
<proteinExistence type="predicted"/>
<evidence type="ECO:0000259" key="2">
    <source>
        <dbReference type="Pfam" id="PF02470"/>
    </source>
</evidence>
<evidence type="ECO:0000313" key="3">
    <source>
        <dbReference type="EMBL" id="KIO46772.1"/>
    </source>
</evidence>
<name>A0A0C3NKM7_9PORP</name>
<gene>
    <name evidence="3" type="ORF">BA92_02620</name>
</gene>
<keyword evidence="1" id="KW-1133">Transmembrane helix</keyword>
<dbReference type="InterPro" id="IPR003399">
    <property type="entry name" value="Mce/MlaD"/>
</dbReference>
<comment type="caution">
    <text evidence="3">The sequence shown here is derived from an EMBL/GenBank/DDBJ whole genome shotgun (WGS) entry which is preliminary data.</text>
</comment>
<dbReference type="InterPro" id="IPR052336">
    <property type="entry name" value="MlaD_Phospholipid_Transporter"/>
</dbReference>
<evidence type="ECO:0000313" key="4">
    <source>
        <dbReference type="Proteomes" id="UP000031980"/>
    </source>
</evidence>
<dbReference type="AlphaFoldDB" id="A0A0C3NKM7"/>
<reference evidence="3 4" key="1">
    <citation type="submission" date="2014-07" db="EMBL/GenBank/DDBJ databases">
        <title>Porphyromonadaceae bacterium OUH 308042 = ATCC BAA-2681 = DSM 28342 draft genome.</title>
        <authorList>
            <person name="Sydenham T.V."/>
            <person name="Hasman H."/>
            <person name="Justensen U.S."/>
        </authorList>
    </citation>
    <scope>NUCLEOTIDE SEQUENCE [LARGE SCALE GENOMIC DNA]</scope>
    <source>
        <strain evidence="3 4">OUH 308042</strain>
    </source>
</reference>
<organism evidence="3 4">
    <name type="scientific">Sanguibacteroides justesenii</name>
    <dbReference type="NCBI Taxonomy" id="1547597"/>
    <lineage>
        <taxon>Bacteria</taxon>
        <taxon>Pseudomonadati</taxon>
        <taxon>Bacteroidota</taxon>
        <taxon>Bacteroidia</taxon>
        <taxon>Bacteroidales</taxon>
        <taxon>Porphyromonadaceae</taxon>
        <taxon>Sanguibacteroides</taxon>
    </lineage>
</organism>
<evidence type="ECO:0000256" key="1">
    <source>
        <dbReference type="SAM" id="Phobius"/>
    </source>
</evidence>
<keyword evidence="1" id="KW-0472">Membrane</keyword>
<accession>A0A0C3NKM7</accession>